<keyword evidence="1" id="KW-1133">Transmembrane helix</keyword>
<keyword evidence="3" id="KW-1185">Reference proteome</keyword>
<feature type="non-terminal residue" evidence="2">
    <location>
        <position position="1"/>
    </location>
</feature>
<evidence type="ECO:0000313" key="3">
    <source>
        <dbReference type="Proteomes" id="UP000237105"/>
    </source>
</evidence>
<dbReference type="Proteomes" id="UP000237105">
    <property type="component" value="Unassembled WGS sequence"/>
</dbReference>
<dbReference type="EMBL" id="JXTB01000131">
    <property type="protein sequence ID" value="PON60372.1"/>
    <property type="molecule type" value="Genomic_DNA"/>
</dbReference>
<comment type="caution">
    <text evidence="2">The sequence shown here is derived from an EMBL/GenBank/DDBJ whole genome shotgun (WGS) entry which is preliminary data.</text>
</comment>
<organism evidence="2 3">
    <name type="scientific">Parasponia andersonii</name>
    <name type="common">Sponia andersonii</name>
    <dbReference type="NCBI Taxonomy" id="3476"/>
    <lineage>
        <taxon>Eukaryota</taxon>
        <taxon>Viridiplantae</taxon>
        <taxon>Streptophyta</taxon>
        <taxon>Embryophyta</taxon>
        <taxon>Tracheophyta</taxon>
        <taxon>Spermatophyta</taxon>
        <taxon>Magnoliopsida</taxon>
        <taxon>eudicotyledons</taxon>
        <taxon>Gunneridae</taxon>
        <taxon>Pentapetalae</taxon>
        <taxon>rosids</taxon>
        <taxon>fabids</taxon>
        <taxon>Rosales</taxon>
        <taxon>Cannabaceae</taxon>
        <taxon>Parasponia</taxon>
    </lineage>
</organism>
<reference evidence="3" key="1">
    <citation type="submission" date="2016-06" db="EMBL/GenBank/DDBJ databases">
        <title>Parallel loss of symbiosis genes in relatives of nitrogen-fixing non-legume Parasponia.</title>
        <authorList>
            <person name="Van Velzen R."/>
            <person name="Holmer R."/>
            <person name="Bu F."/>
            <person name="Rutten L."/>
            <person name="Van Zeijl A."/>
            <person name="Liu W."/>
            <person name="Santuari L."/>
            <person name="Cao Q."/>
            <person name="Sharma T."/>
            <person name="Shen D."/>
            <person name="Roswanjaya Y."/>
            <person name="Wardhani T."/>
            <person name="Kalhor M.S."/>
            <person name="Jansen J."/>
            <person name="Van den Hoogen J."/>
            <person name="Gungor B."/>
            <person name="Hartog M."/>
            <person name="Hontelez J."/>
            <person name="Verver J."/>
            <person name="Yang W.-C."/>
            <person name="Schijlen E."/>
            <person name="Repin R."/>
            <person name="Schilthuizen M."/>
            <person name="Schranz E."/>
            <person name="Heidstra R."/>
            <person name="Miyata K."/>
            <person name="Fedorova E."/>
            <person name="Kohlen W."/>
            <person name="Bisseling T."/>
            <person name="Smit S."/>
            <person name="Geurts R."/>
        </authorList>
    </citation>
    <scope>NUCLEOTIDE SEQUENCE [LARGE SCALE GENOMIC DNA]</scope>
    <source>
        <strain evidence="3">cv. WU1-14</strain>
    </source>
</reference>
<accession>A0A2P5CH46</accession>
<sequence>ILYILEKNKYRTHYFPAKLCSLDSLEYRPSDAIKVEWEPISTISPLSMTMMVSEFIMVESLCATVICVVLDIMSLLLFRFIDSKALTTLFSDSASRALVASSSSKIAGRFSKVLAMATLCFCPPESWQPFSPTTVSYPLGKVLINSCMFACLDASTISVSAAPSLP</sequence>
<dbReference type="AlphaFoldDB" id="A0A2P5CH46"/>
<gene>
    <name evidence="2" type="ORF">PanWU01x14_153580</name>
</gene>
<name>A0A2P5CH46_PARAD</name>
<evidence type="ECO:0000256" key="1">
    <source>
        <dbReference type="SAM" id="Phobius"/>
    </source>
</evidence>
<dbReference type="OrthoDB" id="10346991at2759"/>
<protein>
    <submittedName>
        <fullName evidence="2">Uncharacterized protein</fullName>
    </submittedName>
</protein>
<feature type="transmembrane region" description="Helical" evidence="1">
    <location>
        <begin position="55"/>
        <end position="78"/>
    </location>
</feature>
<keyword evidence="1" id="KW-0812">Transmembrane</keyword>
<dbReference type="AntiFam" id="ANF00062">
    <property type="entry name" value="Shadow ORF (opposite ABC transporter protein)"/>
</dbReference>
<evidence type="ECO:0000313" key="2">
    <source>
        <dbReference type="EMBL" id="PON60372.1"/>
    </source>
</evidence>
<proteinExistence type="predicted"/>
<keyword evidence="1" id="KW-0472">Membrane</keyword>